<feature type="compositionally biased region" description="Low complexity" evidence="2">
    <location>
        <begin position="1275"/>
        <end position="1295"/>
    </location>
</feature>
<feature type="compositionally biased region" description="Polar residues" evidence="2">
    <location>
        <begin position="682"/>
        <end position="692"/>
    </location>
</feature>
<keyword evidence="1" id="KW-0862">Zinc</keyword>
<reference evidence="4 5" key="1">
    <citation type="submission" date="2021-07" db="EMBL/GenBank/DDBJ databases">
        <authorList>
            <person name="Imarazene B."/>
            <person name="Zahm M."/>
            <person name="Klopp C."/>
            <person name="Cabau C."/>
            <person name="Beille S."/>
            <person name="Jouanno E."/>
            <person name="Castinel A."/>
            <person name="Lluch J."/>
            <person name="Gil L."/>
            <person name="Kuchtly C."/>
            <person name="Lopez Roques C."/>
            <person name="Donnadieu C."/>
            <person name="Parrinello H."/>
            <person name="Journot L."/>
            <person name="Du K."/>
            <person name="Schartl M."/>
            <person name="Retaux S."/>
            <person name="Guiguen Y."/>
        </authorList>
    </citation>
    <scope>NUCLEOTIDE SEQUENCE [LARGE SCALE GENOMIC DNA]</scope>
    <source>
        <strain evidence="4">Pach_M1</strain>
        <tissue evidence="4">Testis</tissue>
    </source>
</reference>
<feature type="compositionally biased region" description="Polar residues" evidence="2">
    <location>
        <begin position="3664"/>
        <end position="3680"/>
    </location>
</feature>
<feature type="region of interest" description="Disordered" evidence="2">
    <location>
        <begin position="675"/>
        <end position="751"/>
    </location>
</feature>
<feature type="compositionally biased region" description="Polar residues" evidence="2">
    <location>
        <begin position="3544"/>
        <end position="3559"/>
    </location>
</feature>
<feature type="compositionally biased region" description="Low complexity" evidence="2">
    <location>
        <begin position="693"/>
        <end position="716"/>
    </location>
</feature>
<dbReference type="Proteomes" id="UP000752171">
    <property type="component" value="Unassembled WGS sequence"/>
</dbReference>
<feature type="compositionally biased region" description="Basic residues" evidence="2">
    <location>
        <begin position="112"/>
        <end position="121"/>
    </location>
</feature>
<feature type="region of interest" description="Disordered" evidence="2">
    <location>
        <begin position="1036"/>
        <end position="1087"/>
    </location>
</feature>
<name>A0A8T2M9N2_ASTMX</name>
<feature type="compositionally biased region" description="Polar residues" evidence="2">
    <location>
        <begin position="397"/>
        <end position="414"/>
    </location>
</feature>
<dbReference type="SMART" id="SM00355">
    <property type="entry name" value="ZnF_C2H2"/>
    <property type="match status" value="8"/>
</dbReference>
<feature type="compositionally biased region" description="Low complexity" evidence="2">
    <location>
        <begin position="3720"/>
        <end position="3732"/>
    </location>
</feature>
<feature type="region of interest" description="Disordered" evidence="2">
    <location>
        <begin position="1106"/>
        <end position="1142"/>
    </location>
</feature>
<dbReference type="EMBL" id="JAICCE010000002">
    <property type="protein sequence ID" value="KAG9281103.1"/>
    <property type="molecule type" value="Genomic_DNA"/>
</dbReference>
<feature type="region of interest" description="Disordered" evidence="2">
    <location>
        <begin position="1852"/>
        <end position="1907"/>
    </location>
</feature>
<feature type="region of interest" description="Disordered" evidence="2">
    <location>
        <begin position="2789"/>
        <end position="2809"/>
    </location>
</feature>
<feature type="region of interest" description="Disordered" evidence="2">
    <location>
        <begin position="3593"/>
        <end position="3650"/>
    </location>
</feature>
<keyword evidence="1" id="KW-0863">Zinc-finger</keyword>
<feature type="compositionally biased region" description="Polar residues" evidence="2">
    <location>
        <begin position="3616"/>
        <end position="3626"/>
    </location>
</feature>
<feature type="compositionally biased region" description="Basic and acidic residues" evidence="2">
    <location>
        <begin position="2961"/>
        <end position="2979"/>
    </location>
</feature>
<dbReference type="PROSITE" id="PS00028">
    <property type="entry name" value="ZINC_FINGER_C2H2_1"/>
    <property type="match status" value="6"/>
</dbReference>
<organism evidence="4 5">
    <name type="scientific">Astyanax mexicanus</name>
    <name type="common">Blind cave fish</name>
    <name type="synonym">Astyanax fasciatus mexicanus</name>
    <dbReference type="NCBI Taxonomy" id="7994"/>
    <lineage>
        <taxon>Eukaryota</taxon>
        <taxon>Metazoa</taxon>
        <taxon>Chordata</taxon>
        <taxon>Craniata</taxon>
        <taxon>Vertebrata</taxon>
        <taxon>Euteleostomi</taxon>
        <taxon>Actinopterygii</taxon>
        <taxon>Neopterygii</taxon>
        <taxon>Teleostei</taxon>
        <taxon>Ostariophysi</taxon>
        <taxon>Characiformes</taxon>
        <taxon>Characoidei</taxon>
        <taxon>Acestrorhamphidae</taxon>
        <taxon>Acestrorhamphinae</taxon>
        <taxon>Astyanax</taxon>
    </lineage>
</organism>
<dbReference type="InterPro" id="IPR039270">
    <property type="entry name" value="ZNF469"/>
</dbReference>
<sequence length="3893" mass="433109">MAGESKRTYATKDLDIEANQQEKGPAREKFNEKASKGSPEHFPNPSVESQTVNNGAKIVEKERENTQQREAVIRPQQAGKIDFKSLQNRSKFTSDRIWPSGKGSPQSPSGKSRNRDKGKKSGKGERGNPQQLYRLSITNPRSNPTIGIAYPQQKVSPPKKLETSRGPVSGSYRFHVPSIPEREAELQQEELNYNRCFQESSSNLTSPSYTSQAVGSAAGGPAHQHPPPPAPQQQPGPLESNNTQSVSQILFSDFHLGGADMWQSPDRTFNNSSFGVPSQKPNNAMDVNKTNGFVPLSFQYGYPLLDDAASDPFSCDQNPQSQDFIDASLVSNQVPQNPFSFQSSGEEHDSVQGNAQFSNEQLENRSPYTLHSKPPQYSQTPHGIPSSVHCTRAVVEDSSNGEISVSSSHQSDQNKGVLPDKSDAYCPVETRDGGIITGSKRGCLSKNGTSSQRVLIQGSVHHVRNITQGQSSQTHFFKQSSPPPVHMGSTSHDKNTNKSHSRIAQPWEGPNKTFPSPMEQNSTPYPFQCQTPLEQRQNAGINSRMPWQQIHLTSAMPNQNRIELSRQLSNQQMTFLLNPSDWQDDSKSQKSNAQKSSNNFPSRRPSEAFSSLRQDSVKQGCSTIPPCQFTNKVESIQGQVTDPKNKSLYFGLNQTISGSSSRNPNYPQLQVPTMGLMVSPYDSPSHSPIQNPASSSTCSSRSPESTSPANSSSDDSQNALHQKVPPPQFFHQHQGKASSDTLNSNQNNYHSEVPRSLHYNQDRAKENIVSFSSNVRHSKPNMDSGKGCIEPYGMEHPPPPPYSAHQLLASSLATANLDQLDVLLTCKQCDQNFNNLASFLDHKQYCGQHSFAQNDFKDPRKVEDTRKFHADHTKNISSGTSFAMSRSSSDLHLSLLGLNKNGEIMPDSETKVDAKDDPMKLMLPSAPLPDLEMEDAKLDSLITEALNGLGYQSDNAEIDSSFIDAFVDDEITTTKCASNRQTLKTKDSIVFESRSKHEFTSSEKSLTREKYSFDSDLDSLSSESKQADILHKECNRGADAHEESNKEETSLVKRECTSEESSTHTGWVKETRRSDKTAEESEHGPRFLLSKTFSERCGLKSLQSSTPLVKTALPQSPSATRSPTSQRPAVREGKRKRASGGSWSKELIHKIVQQKNKLHKLHVKGTKNMQFSLVMERVTPTVQNPTFREYDYVSDSDEDCEPVKIASQGRLSQSIRCKYTYTKECKGRIRADKTRESPWKQDKLENFEPKKSEAVSLSPIKETSGHQRVRRRSSRSSTSSEISTSVSISSESISSPKSSDRTDSDCEKRLEIRKIDQDPFEQERSPQRILKESSTSLALTFTKNTKHFSTDKIVLSGLKDSYTTSKCSNVISTSEETASDHTLTKSTVSLSRFKTTRVEVEEKMDHYGCEMGIAASKEDPTPLSKEYKDYIKANLHLKRPSVTLNQVKTKSDKETNNLCKIKRDNNDFLKGQLLHNKRERLKSHQDSEPPSALENISDVSSVKDAKTSNDLFSDPPSLCGSLMDEACASPAKFLDASQQKDRSLMSYSLQHDQNLIKSPLSFDTSTMFGDLTVGGFDNSLYPDIQLTKESFGPLESTADKKELFESSFSPVFEQRDWGLMVDVTPELPDEIAQYKEEDSGTTNDKKTNFNHNPFTLPEKIMDFNPNLNSVSEDELEIKRIVTELESQLQTAKLRSPSPLDNETPKHLTMSKLSPLRLGHNSDVEQSSLDVDCSSESLSLGAPPDSHPELFSEPDLPWSSPVQFALIGGQQCLHTPTHSTVADTPIHLGQDKSDTKDDTDLKVLSIEKNPALDIEEKSESNDSLGTATDKSEEMIEHEIYTENLMKSLEVMSDSLSSGLDSSQSPLQEKESSAAEEQENDYHEKAEPTNETERVDAENVAAEPAKCSTGHPKRLITYDIYDSKLDETLATEESVSVLEDNDHILQVEDKQEPDKNTCDNASSKDGEKSSDTVHQSESPVVTFEHKNGEPSVSHVEINEVPLEPHITEDLNPNHLLGYPDVHQDEKEESNECLQQKSSQAEDILIDSEMTENDKKVLESPSATQSTQDCENKTDKTETAKNNMDSINGQVLHDVESPCSGDVHLHEIQENDRNKVTAHKQPQMENDQCCEHTSYITFSPAHSSCGDHVQNKDEDSKLEPALAMCPSPLGILQIPPESAKVLEAKSPLTVCWADIGTMTPALIEDKPSLKSKSSEELDIGRSLDNVESPATTAEINNSFGPHLDFAETTENKISNPGTILAVDISQQAFSEASEKPETLDVPQYKDTSYEFKLSPLNYSERHFSHCSPETINHEMDVEPNIKSSPKDSLILSSCTLSTLNTQLSSNCRLSPIHIQNELEGTAQDHLVQLNIPHFHDSTSHNDKYSISPHHHVQGEDAADTEQLSKIPKDDMSSCHLTLETIDYMDLHMNVLKKADSDNVDRNLSPFELSGSLPQRHSIPCVQETLHSIEQHPAVSISLTNTPASTIGQCAKQSDIKFSPKKSGAQSAVQGKFQCEICLLYVRTVPGLKRHKAMKHTLKAEGLTVQSSTLSNQEYAPDYQKSQSVVKDLKESLEIFDPVVLLHPGDGVALGHEGNMSLASVFEGTGNKSHISRSINSNEKEDEPQIMEKEKKNCKVKRSKSMDANNKELIPELIKQDTFSDELLTMLKTDILQAIASDFPTMAQPECRKSPEKLSTNDSPNCEEVKAKEDHQIMDSASVQEQEIKHPEHSNQGADNKEDATKTEGCAVLETSENIGQANPAICKEYANAKEFLDVKEICDTCEDPTVDIKREMTTDDNDAHSESYKDPSLSPSGLGPDLKALFDDENTFSQLFPRNDEMKRKKCARVYGKSSKKQKPMPTLTPDFTDSSVLAEKNEEKKEQMNGGFVSSLNDYCEYETIVLDDAKMLEMCHKSSSSAENSLPVDITHHQAVSEDRPGVGFKDFVCQTEDAVSKSSVQLDGSEDTNTERTTESTDPQGECKAEVPTKPSSLQLVCVQDNATRHANIDIQNLNTTFQLPEIQFFEPGRDISMAEDIASNNTQIKEPETLPKKPTERKGRKRIETGLKPKNKQYKCKVCFTWFLTLGELDFHKLSHNPSPPPTCYMCVQRKFSSREQLRDHLREKHAKNKAGVWTCGMCLKEISDVWMYNEHLREHATQFARKGQSQSSLLDMPGCFMQENAVKNFLSSIMQHRSNRSTKGENAKSSRDERKASVEALGVEQKSLDVCESATPKPKTSMGGGSKHATLTPCEVLQKAETAPKNVEIHPNCKDPSRDCHHCGKQFPKPFKLQRHLVVHSLQKIFMCHKCPVSYQEAKELKDHLTNEHEEADELDSKHTTLLTCELCADVMHVIKKSFICSTCNYTFSKKEQFDRHMEKHLAGGNKIFKFRGVGRPCKPFRSKDEEFDMPPTKRRKVLSESSQENSSDSGIASIGSIHLNQTLDTQGLKSVEEDLADNNTEEEQSTDTNNTSVKIEDVPEELSEVLEDLRQCQRQMDSAEDNFQTKSAPMENDKEYTYTRELQDVETRDVGTDNRTSMTESCNVKIEEECGAIQTSQPLPVSDESSAAENAEKECPDLENAVEMMEAEDSGLCNLLISDQTNKSTKSQQAEGSTPNEDCHLESMKQPSPSSQINQHKQDKINEQSSTDKNENEKDTNPVEQLACTLLKDKATSKSSENMKQNLNNSPRSGSLGATDGTCVSHAKIPLSSIMGEDKDSIKHRKRKELKITQSSQRTASSATRENLGFDNVKKKFRPNKCERAAVQRKVDVCGDYPVLTSVKDDAASNKIVSKHKAGTLSLQPKRSPLDNFSPKKGEVVRHLNGDCRGRKGVPGRPIHSPTSKVSVASLNNSFNKSRPKPGVKSVETHSYRTAESQNNLLSKLFGQRLTGFKIPLRKDTSESIN</sequence>
<evidence type="ECO:0000259" key="3">
    <source>
        <dbReference type="PROSITE" id="PS50157"/>
    </source>
</evidence>
<feature type="compositionally biased region" description="Basic and acidic residues" evidence="2">
    <location>
        <begin position="1942"/>
        <end position="1969"/>
    </location>
</feature>
<feature type="region of interest" description="Disordered" evidence="2">
    <location>
        <begin position="397"/>
        <end position="425"/>
    </location>
</feature>
<dbReference type="InterPro" id="IPR036236">
    <property type="entry name" value="Znf_C2H2_sf"/>
</dbReference>
<feature type="region of interest" description="Disordered" evidence="2">
    <location>
        <begin position="1"/>
        <end position="174"/>
    </location>
</feature>
<feature type="domain" description="C2H2-type" evidence="3">
    <location>
        <begin position="3349"/>
        <end position="3371"/>
    </location>
</feature>
<feature type="region of interest" description="Disordered" evidence="2">
    <location>
        <begin position="3705"/>
        <end position="3734"/>
    </location>
</feature>
<dbReference type="PROSITE" id="PS50157">
    <property type="entry name" value="ZINC_FINGER_C2H2_2"/>
    <property type="match status" value="3"/>
</dbReference>
<protein>
    <submittedName>
        <fullName evidence="4">Zinc finger protein 469</fullName>
    </submittedName>
</protein>
<evidence type="ECO:0000313" key="5">
    <source>
        <dbReference type="Proteomes" id="UP000752171"/>
    </source>
</evidence>
<feature type="compositionally biased region" description="Basic and acidic residues" evidence="2">
    <location>
        <begin position="58"/>
        <end position="67"/>
    </location>
</feature>
<gene>
    <name evidence="4" type="primary">ZNF469</name>
    <name evidence="4" type="ORF">AMEX_G3886</name>
</gene>
<feature type="compositionally biased region" description="Polar residues" evidence="2">
    <location>
        <begin position="1723"/>
        <end position="1737"/>
    </location>
</feature>
<accession>A0A8T2M9N2</accession>
<comment type="caution">
    <text evidence="4">The sequence shown here is derived from an EMBL/GenBank/DDBJ whole genome shotgun (WGS) entry which is preliminary data.</text>
</comment>
<feature type="region of interest" description="Disordered" evidence="2">
    <location>
        <begin position="578"/>
        <end position="620"/>
    </location>
</feature>
<feature type="domain" description="C2H2-type" evidence="3">
    <location>
        <begin position="3067"/>
        <end position="3094"/>
    </location>
</feature>
<feature type="compositionally biased region" description="Polar residues" evidence="2">
    <location>
        <begin position="608"/>
        <end position="620"/>
    </location>
</feature>
<feature type="compositionally biased region" description="Basic and acidic residues" evidence="2">
    <location>
        <begin position="1878"/>
        <end position="1895"/>
    </location>
</feature>
<feature type="region of interest" description="Disordered" evidence="2">
    <location>
        <begin position="2712"/>
        <end position="2737"/>
    </location>
</feature>
<evidence type="ECO:0000256" key="1">
    <source>
        <dbReference type="PROSITE-ProRule" id="PRU00042"/>
    </source>
</evidence>
<feature type="compositionally biased region" description="Polar residues" evidence="2">
    <location>
        <begin position="3593"/>
        <end position="3607"/>
    </location>
</feature>
<feature type="region of interest" description="Disordered" evidence="2">
    <location>
        <begin position="3662"/>
        <end position="3687"/>
    </location>
</feature>
<feature type="domain" description="C2H2-type" evidence="3">
    <location>
        <begin position="3268"/>
        <end position="3295"/>
    </location>
</feature>
<feature type="region of interest" description="Disordered" evidence="2">
    <location>
        <begin position="1942"/>
        <end position="1977"/>
    </location>
</feature>
<feature type="compositionally biased region" description="Basic and acidic residues" evidence="2">
    <location>
        <begin position="3192"/>
        <end position="3207"/>
    </location>
</feature>
<feature type="compositionally biased region" description="Low complexity" evidence="2">
    <location>
        <begin position="99"/>
        <end position="111"/>
    </location>
</feature>
<evidence type="ECO:0000313" key="4">
    <source>
        <dbReference type="EMBL" id="KAG9281103.1"/>
    </source>
</evidence>
<dbReference type="InterPro" id="IPR013087">
    <property type="entry name" value="Znf_C2H2_type"/>
</dbReference>
<feature type="region of interest" description="Disordered" evidence="2">
    <location>
        <begin position="200"/>
        <end position="243"/>
    </location>
</feature>
<feature type="compositionally biased region" description="Low complexity" evidence="2">
    <location>
        <begin position="1852"/>
        <end position="1863"/>
    </location>
</feature>
<feature type="compositionally biased region" description="Basic and acidic residues" evidence="2">
    <location>
        <begin position="2718"/>
        <end position="2737"/>
    </location>
</feature>
<feature type="region of interest" description="Disordered" evidence="2">
    <location>
        <begin position="3544"/>
        <end position="3565"/>
    </location>
</feature>
<feature type="compositionally biased region" description="Basic and acidic residues" evidence="2">
    <location>
        <begin position="24"/>
        <end position="39"/>
    </location>
</feature>
<proteinExistence type="predicted"/>
<feature type="compositionally biased region" description="Basic and acidic residues" evidence="2">
    <location>
        <begin position="1036"/>
        <end position="1057"/>
    </location>
</feature>
<dbReference type="PANTHER" id="PTHR21465:SF2">
    <property type="entry name" value="ZINC FINGER PROTEIN 469"/>
    <property type="match status" value="1"/>
</dbReference>
<dbReference type="PANTHER" id="PTHR21465">
    <property type="entry name" value="ZINC FINGER PROTEIN 469"/>
    <property type="match status" value="1"/>
</dbReference>
<evidence type="ECO:0000256" key="2">
    <source>
        <dbReference type="SAM" id="MobiDB-lite"/>
    </source>
</evidence>
<dbReference type="GO" id="GO:0008270">
    <property type="term" value="F:zinc ion binding"/>
    <property type="evidence" value="ECO:0007669"/>
    <property type="project" value="UniProtKB-KW"/>
</dbReference>
<feature type="compositionally biased region" description="Basic and acidic residues" evidence="2">
    <location>
        <begin position="2789"/>
        <end position="2802"/>
    </location>
</feature>
<feature type="compositionally biased region" description="Low complexity" evidence="2">
    <location>
        <begin position="589"/>
        <end position="599"/>
    </location>
</feature>
<feature type="compositionally biased region" description="Basic and acidic residues" evidence="2">
    <location>
        <begin position="1067"/>
        <end position="1085"/>
    </location>
</feature>
<feature type="compositionally biased region" description="Basic and acidic residues" evidence="2">
    <location>
        <begin position="1230"/>
        <end position="1253"/>
    </location>
</feature>
<feature type="region of interest" description="Disordered" evidence="2">
    <location>
        <begin position="3448"/>
        <end position="3468"/>
    </location>
</feature>
<feature type="compositionally biased region" description="Low complexity" evidence="2">
    <location>
        <begin position="3410"/>
        <end position="3424"/>
    </location>
</feature>
<feature type="compositionally biased region" description="Basic and acidic residues" evidence="2">
    <location>
        <begin position="1788"/>
        <end position="1800"/>
    </location>
</feature>
<feature type="region of interest" description="Disordered" evidence="2">
    <location>
        <begin position="474"/>
        <end position="522"/>
    </location>
</feature>
<feature type="region of interest" description="Disordered" evidence="2">
    <location>
        <begin position="1688"/>
        <end position="1754"/>
    </location>
</feature>
<feature type="region of interest" description="Disordered" evidence="2">
    <location>
        <begin position="3186"/>
        <end position="3210"/>
    </location>
</feature>
<feature type="compositionally biased region" description="Basic and acidic residues" evidence="2">
    <location>
        <begin position="3627"/>
        <end position="3648"/>
    </location>
</feature>
<feature type="compositionally biased region" description="Basic and acidic residues" evidence="2">
    <location>
        <begin position="1"/>
        <end position="15"/>
    </location>
</feature>
<feature type="region of interest" description="Disordered" evidence="2">
    <location>
        <begin position="1230"/>
        <end position="1306"/>
    </location>
</feature>
<dbReference type="SUPFAM" id="SSF57667">
    <property type="entry name" value="beta-beta-alpha zinc fingers"/>
    <property type="match status" value="1"/>
</dbReference>
<feature type="compositionally biased region" description="Polar residues" evidence="2">
    <location>
        <begin position="1106"/>
        <end position="1127"/>
    </location>
</feature>
<keyword evidence="1" id="KW-0479">Metal-binding</keyword>
<feature type="compositionally biased region" description="Polar residues" evidence="2">
    <location>
        <begin position="128"/>
        <end position="145"/>
    </location>
</feature>
<feature type="region of interest" description="Disordered" evidence="2">
    <location>
        <begin position="2948"/>
        <end position="2980"/>
    </location>
</feature>
<dbReference type="Gene3D" id="3.30.160.60">
    <property type="entry name" value="Classic Zinc Finger"/>
    <property type="match status" value="2"/>
</dbReference>
<feature type="region of interest" description="Disordered" evidence="2">
    <location>
        <begin position="1480"/>
        <end position="1501"/>
    </location>
</feature>
<feature type="region of interest" description="Disordered" evidence="2">
    <location>
        <begin position="1775"/>
        <end position="1835"/>
    </location>
</feature>
<feature type="region of interest" description="Disordered" evidence="2">
    <location>
        <begin position="3391"/>
        <end position="3424"/>
    </location>
</feature>
<feature type="region of interest" description="Disordered" evidence="2">
    <location>
        <begin position="2051"/>
        <end position="2075"/>
    </location>
</feature>
<feature type="region of interest" description="Disordered" evidence="2">
    <location>
        <begin position="2679"/>
        <end position="2698"/>
    </location>
</feature>
<feature type="compositionally biased region" description="Low complexity" evidence="2">
    <location>
        <begin position="200"/>
        <end position="211"/>
    </location>
</feature>
<feature type="compositionally biased region" description="Pro residues" evidence="2">
    <location>
        <begin position="224"/>
        <end position="234"/>
    </location>
</feature>
<feature type="compositionally biased region" description="Polar residues" evidence="2">
    <location>
        <begin position="735"/>
        <end position="750"/>
    </location>
</feature>